<organism evidence="8 9">
    <name type="scientific">Linderina pennispora</name>
    <dbReference type="NCBI Taxonomy" id="61395"/>
    <lineage>
        <taxon>Eukaryota</taxon>
        <taxon>Fungi</taxon>
        <taxon>Fungi incertae sedis</taxon>
        <taxon>Zoopagomycota</taxon>
        <taxon>Kickxellomycotina</taxon>
        <taxon>Kickxellomycetes</taxon>
        <taxon>Kickxellales</taxon>
        <taxon>Kickxellaceae</taxon>
        <taxon>Linderina</taxon>
    </lineage>
</organism>
<sequence length="203" mass="20908">MTEHRGTLSFYIVITQLAVTAAASGILTNSVFALTAHFPPANAEGVMSGQAVAGIMATAAQLVTAYSVATGGLRSAEAGADSLIHRTVAYFAFAAITNIILTAAFIYIQRDPYYTERSKLAIAGATAGATVLPDLREFAATFRQISGYANVIMLVFAAMAAPSLADKPTIAGSIVAISISTGLAIGSLLSWPVRAAGCLCNPF</sequence>
<evidence type="ECO:0000256" key="2">
    <source>
        <dbReference type="ARBA" id="ARBA00007965"/>
    </source>
</evidence>
<evidence type="ECO:0000256" key="7">
    <source>
        <dbReference type="SAM" id="Phobius"/>
    </source>
</evidence>
<evidence type="ECO:0000256" key="1">
    <source>
        <dbReference type="ARBA" id="ARBA00004141"/>
    </source>
</evidence>
<evidence type="ECO:0000256" key="5">
    <source>
        <dbReference type="ARBA" id="ARBA00022989"/>
    </source>
</evidence>
<evidence type="ECO:0000256" key="6">
    <source>
        <dbReference type="ARBA" id="ARBA00023136"/>
    </source>
</evidence>
<dbReference type="GO" id="GO:0005337">
    <property type="term" value="F:nucleoside transmembrane transporter activity"/>
    <property type="evidence" value="ECO:0007669"/>
    <property type="project" value="InterPro"/>
</dbReference>
<dbReference type="PANTHER" id="PTHR10332:SF10">
    <property type="entry name" value="EQUILIBRATIVE NUCLEOSIDE TRANSPORTER 4"/>
    <property type="match status" value="1"/>
</dbReference>
<feature type="transmembrane region" description="Helical" evidence="7">
    <location>
        <begin position="46"/>
        <end position="68"/>
    </location>
</feature>
<protein>
    <submittedName>
        <fullName evidence="8">Uncharacterized protein</fullName>
    </submittedName>
</protein>
<feature type="transmembrane region" description="Helical" evidence="7">
    <location>
        <begin position="170"/>
        <end position="189"/>
    </location>
</feature>
<name>A0A1Y1W3W8_9FUNG</name>
<dbReference type="PANTHER" id="PTHR10332">
    <property type="entry name" value="EQUILIBRATIVE NUCLEOSIDE TRANSPORTER"/>
    <property type="match status" value="1"/>
</dbReference>
<feature type="transmembrane region" description="Helical" evidence="7">
    <location>
        <begin position="12"/>
        <end position="34"/>
    </location>
</feature>
<feature type="transmembrane region" description="Helical" evidence="7">
    <location>
        <begin position="145"/>
        <end position="164"/>
    </location>
</feature>
<dbReference type="AlphaFoldDB" id="A0A1Y1W3W8"/>
<reference evidence="8 9" key="1">
    <citation type="submission" date="2016-07" db="EMBL/GenBank/DDBJ databases">
        <title>Pervasive Adenine N6-methylation of Active Genes in Fungi.</title>
        <authorList>
            <consortium name="DOE Joint Genome Institute"/>
            <person name="Mondo S.J."/>
            <person name="Dannebaum R.O."/>
            <person name="Kuo R.C."/>
            <person name="Labutti K."/>
            <person name="Haridas S."/>
            <person name="Kuo A."/>
            <person name="Salamov A."/>
            <person name="Ahrendt S.R."/>
            <person name="Lipzen A."/>
            <person name="Sullivan W."/>
            <person name="Andreopoulos W.B."/>
            <person name="Clum A."/>
            <person name="Lindquist E."/>
            <person name="Daum C."/>
            <person name="Ramamoorthy G.K."/>
            <person name="Gryganskyi A."/>
            <person name="Culley D."/>
            <person name="Magnuson J.K."/>
            <person name="James T.Y."/>
            <person name="O'Malley M.A."/>
            <person name="Stajich J.E."/>
            <person name="Spatafora J.W."/>
            <person name="Visel A."/>
            <person name="Grigoriev I.V."/>
        </authorList>
    </citation>
    <scope>NUCLEOTIDE SEQUENCE [LARGE SCALE GENOMIC DNA]</scope>
    <source>
        <strain evidence="8 9">ATCC 12442</strain>
    </source>
</reference>
<evidence type="ECO:0000256" key="4">
    <source>
        <dbReference type="ARBA" id="ARBA00022692"/>
    </source>
</evidence>
<evidence type="ECO:0000313" key="9">
    <source>
        <dbReference type="Proteomes" id="UP000193922"/>
    </source>
</evidence>
<keyword evidence="4 7" id="KW-0812">Transmembrane</keyword>
<comment type="caution">
    <text evidence="8">The sequence shown here is derived from an EMBL/GenBank/DDBJ whole genome shotgun (WGS) entry which is preliminary data.</text>
</comment>
<dbReference type="Proteomes" id="UP000193922">
    <property type="component" value="Unassembled WGS sequence"/>
</dbReference>
<dbReference type="GO" id="GO:0005886">
    <property type="term" value="C:plasma membrane"/>
    <property type="evidence" value="ECO:0007669"/>
    <property type="project" value="TreeGrafter"/>
</dbReference>
<keyword evidence="6 7" id="KW-0472">Membrane</keyword>
<feature type="transmembrane region" description="Helical" evidence="7">
    <location>
        <begin position="88"/>
        <end position="108"/>
    </location>
</feature>
<dbReference type="OrthoDB" id="46396at2759"/>
<dbReference type="Pfam" id="PF01733">
    <property type="entry name" value="Nucleoside_tran"/>
    <property type="match status" value="1"/>
</dbReference>
<evidence type="ECO:0000313" key="8">
    <source>
        <dbReference type="EMBL" id="ORX68148.1"/>
    </source>
</evidence>
<proteinExistence type="inferred from homology"/>
<keyword evidence="5 7" id="KW-1133">Transmembrane helix</keyword>
<dbReference type="InterPro" id="IPR002259">
    <property type="entry name" value="Eqnu_transpt"/>
</dbReference>
<accession>A0A1Y1W3W8</accession>
<keyword evidence="9" id="KW-1185">Reference proteome</keyword>
<dbReference type="EMBL" id="MCFD01000010">
    <property type="protein sequence ID" value="ORX68148.1"/>
    <property type="molecule type" value="Genomic_DNA"/>
</dbReference>
<comment type="similarity">
    <text evidence="2">Belongs to the SLC29A/ENT transporter (TC 2.A.57) family.</text>
</comment>
<gene>
    <name evidence="8" type="ORF">DL89DRAFT_323745</name>
</gene>
<keyword evidence="3" id="KW-0813">Transport</keyword>
<evidence type="ECO:0000256" key="3">
    <source>
        <dbReference type="ARBA" id="ARBA00022448"/>
    </source>
</evidence>
<dbReference type="GeneID" id="63808060"/>
<dbReference type="RefSeq" id="XP_040741962.1">
    <property type="nucleotide sequence ID" value="XM_040891412.1"/>
</dbReference>
<comment type="subcellular location">
    <subcellularLocation>
        <location evidence="1">Membrane</location>
        <topology evidence="1">Multi-pass membrane protein</topology>
    </subcellularLocation>
</comment>